<dbReference type="CDD" id="cd00067">
    <property type="entry name" value="GAL4"/>
    <property type="match status" value="1"/>
</dbReference>
<dbReference type="PANTHER" id="PTHR31845:SF10">
    <property type="entry name" value="ZN(II)2CYS6 TRANSCRIPTION FACTOR (EUROFUNG)"/>
    <property type="match status" value="1"/>
</dbReference>
<feature type="region of interest" description="Disordered" evidence="6">
    <location>
        <begin position="1"/>
        <end position="20"/>
    </location>
</feature>
<evidence type="ECO:0000313" key="8">
    <source>
        <dbReference type="EMBL" id="KIW26095.1"/>
    </source>
</evidence>
<comment type="subcellular location">
    <subcellularLocation>
        <location evidence="1">Nucleus</location>
    </subcellularLocation>
</comment>
<dbReference type="PROSITE" id="PS50048">
    <property type="entry name" value="ZN2_CY6_FUNGAL_2"/>
    <property type="match status" value="1"/>
</dbReference>
<dbReference type="AlphaFoldDB" id="A0A0D2C6I7"/>
<dbReference type="RefSeq" id="XP_016246311.1">
    <property type="nucleotide sequence ID" value="XM_016396455.1"/>
</dbReference>
<dbReference type="Gene3D" id="4.10.240.10">
    <property type="entry name" value="Zn(2)-C6 fungal-type DNA-binding domain"/>
    <property type="match status" value="1"/>
</dbReference>
<keyword evidence="9" id="KW-1185">Reference proteome</keyword>
<reference evidence="8 9" key="1">
    <citation type="submission" date="2015-01" db="EMBL/GenBank/DDBJ databases">
        <title>The Genome Sequence of Cladophialophora immunda CBS83496.</title>
        <authorList>
            <consortium name="The Broad Institute Genomics Platform"/>
            <person name="Cuomo C."/>
            <person name="de Hoog S."/>
            <person name="Gorbushina A."/>
            <person name="Stielow B."/>
            <person name="Teixiera M."/>
            <person name="Abouelleil A."/>
            <person name="Chapman S.B."/>
            <person name="Priest M."/>
            <person name="Young S.K."/>
            <person name="Wortman J."/>
            <person name="Nusbaum C."/>
            <person name="Birren B."/>
        </authorList>
    </citation>
    <scope>NUCLEOTIDE SEQUENCE [LARGE SCALE GENOMIC DNA]</scope>
    <source>
        <strain evidence="8 9">CBS 83496</strain>
    </source>
</reference>
<sequence>MESPSSSAAPSVQRRGKHTPRLRKACELCREVKGRCVPSQGDPARCLRCAREGKICVFLEAKARPKMANDSRSRVAEMEQRIEGILARLSSSEDAAGQPLHSRLITQTSANIHELPYSPLTQTAYTMPVNLPPFQFSNIVFDGFQDAVSKGFVSFEQAEASLQMFQGEARNFPFVVIDPTVGLDLFRRKRPFLLLSILTFAAQWNLALQAKLEAELKESLSRRLIVEGEKSLDLLQGLLVYLNWYHFQFDPARQVLYQLVQMANSLALDLGLDNPVRQELLVNPASLVPELRTKYLLALEEVEGRRALLGCYYLSSSICLAMRKPSSLAHSPHINSCGELLAGIGAAASDALLPIYVHLQRLQEDINQAFKYDRSDQEGERDPEKIETLCNRFEQQLEQSRSALPPEVWNNAKLASSYRAIRIYAREIGFHAHPPPPFSVPTARSSPSWYLSTTRHNSLLSCLEATREYLDHFLSLSAADILAFTTPDLLRLLYAMLVLGRFSTSVDAPLLDANLLHTMANLRYYLESLTAKFRDVLATIHNPSDHYLVYLCRMFADSKKWFAPALTSSPAVHEDLFSPKLTRMNAKPLITGNDCCLDIPGNQHSCPDITSAWSKPVASSDPCEAFMRWGDTGSG</sequence>
<keyword evidence="3" id="KW-0238">DNA-binding</keyword>
<evidence type="ECO:0000256" key="5">
    <source>
        <dbReference type="ARBA" id="ARBA00023242"/>
    </source>
</evidence>
<evidence type="ECO:0000256" key="1">
    <source>
        <dbReference type="ARBA" id="ARBA00004123"/>
    </source>
</evidence>
<dbReference type="GO" id="GO:0005634">
    <property type="term" value="C:nucleus"/>
    <property type="evidence" value="ECO:0007669"/>
    <property type="project" value="UniProtKB-SubCell"/>
</dbReference>
<dbReference type="GO" id="GO:0000981">
    <property type="term" value="F:DNA-binding transcription factor activity, RNA polymerase II-specific"/>
    <property type="evidence" value="ECO:0007669"/>
    <property type="project" value="InterPro"/>
</dbReference>
<dbReference type="SUPFAM" id="SSF57701">
    <property type="entry name" value="Zn2/Cys6 DNA-binding domain"/>
    <property type="match status" value="1"/>
</dbReference>
<dbReference type="OrthoDB" id="5226580at2759"/>
<evidence type="ECO:0000256" key="4">
    <source>
        <dbReference type="ARBA" id="ARBA00023163"/>
    </source>
</evidence>
<evidence type="ECO:0000256" key="2">
    <source>
        <dbReference type="ARBA" id="ARBA00023015"/>
    </source>
</evidence>
<keyword evidence="2" id="KW-0805">Transcription regulation</keyword>
<feature type="domain" description="Zn(2)-C6 fungal-type" evidence="7">
    <location>
        <begin position="25"/>
        <end position="58"/>
    </location>
</feature>
<evidence type="ECO:0000256" key="6">
    <source>
        <dbReference type="SAM" id="MobiDB-lite"/>
    </source>
</evidence>
<evidence type="ECO:0000256" key="3">
    <source>
        <dbReference type="ARBA" id="ARBA00023125"/>
    </source>
</evidence>
<dbReference type="InterPro" id="IPR001138">
    <property type="entry name" value="Zn2Cys6_DnaBD"/>
</dbReference>
<dbReference type="InterPro" id="IPR051089">
    <property type="entry name" value="prtT"/>
</dbReference>
<gene>
    <name evidence="8" type="ORF">PV07_09222</name>
</gene>
<dbReference type="GO" id="GO:0008270">
    <property type="term" value="F:zinc ion binding"/>
    <property type="evidence" value="ECO:0007669"/>
    <property type="project" value="InterPro"/>
</dbReference>
<dbReference type="InterPro" id="IPR036864">
    <property type="entry name" value="Zn2-C6_fun-type_DNA-bd_sf"/>
</dbReference>
<dbReference type="GO" id="GO:0000976">
    <property type="term" value="F:transcription cis-regulatory region binding"/>
    <property type="evidence" value="ECO:0007669"/>
    <property type="project" value="TreeGrafter"/>
</dbReference>
<dbReference type="Proteomes" id="UP000054466">
    <property type="component" value="Unassembled WGS sequence"/>
</dbReference>
<dbReference type="VEuPathDB" id="FungiDB:PV07_09222"/>
<dbReference type="SMART" id="SM00066">
    <property type="entry name" value="GAL4"/>
    <property type="match status" value="1"/>
</dbReference>
<dbReference type="GeneID" id="27348416"/>
<dbReference type="EMBL" id="KN847044">
    <property type="protein sequence ID" value="KIW26095.1"/>
    <property type="molecule type" value="Genomic_DNA"/>
</dbReference>
<dbReference type="HOGENOM" id="CLU_006524_8_0_1"/>
<dbReference type="PROSITE" id="PS00463">
    <property type="entry name" value="ZN2_CY6_FUNGAL_1"/>
    <property type="match status" value="1"/>
</dbReference>
<proteinExistence type="predicted"/>
<name>A0A0D2C6I7_9EURO</name>
<evidence type="ECO:0000259" key="7">
    <source>
        <dbReference type="PROSITE" id="PS50048"/>
    </source>
</evidence>
<keyword evidence="5" id="KW-0539">Nucleus</keyword>
<dbReference type="PANTHER" id="PTHR31845">
    <property type="entry name" value="FINGER DOMAIN PROTEIN, PUTATIVE-RELATED"/>
    <property type="match status" value="1"/>
</dbReference>
<protein>
    <recommendedName>
        <fullName evidence="7">Zn(2)-C6 fungal-type domain-containing protein</fullName>
    </recommendedName>
</protein>
<dbReference type="CDD" id="cd12148">
    <property type="entry name" value="fungal_TF_MHR"/>
    <property type="match status" value="1"/>
</dbReference>
<dbReference type="STRING" id="569365.A0A0D2C6I7"/>
<accession>A0A0D2C6I7</accession>
<evidence type="ECO:0000313" key="9">
    <source>
        <dbReference type="Proteomes" id="UP000054466"/>
    </source>
</evidence>
<keyword evidence="4" id="KW-0804">Transcription</keyword>
<organism evidence="8 9">
    <name type="scientific">Cladophialophora immunda</name>
    <dbReference type="NCBI Taxonomy" id="569365"/>
    <lineage>
        <taxon>Eukaryota</taxon>
        <taxon>Fungi</taxon>
        <taxon>Dikarya</taxon>
        <taxon>Ascomycota</taxon>
        <taxon>Pezizomycotina</taxon>
        <taxon>Eurotiomycetes</taxon>
        <taxon>Chaetothyriomycetidae</taxon>
        <taxon>Chaetothyriales</taxon>
        <taxon>Herpotrichiellaceae</taxon>
        <taxon>Cladophialophora</taxon>
    </lineage>
</organism>
<feature type="compositionally biased region" description="Polar residues" evidence="6">
    <location>
        <begin position="1"/>
        <end position="10"/>
    </location>
</feature>